<gene>
    <name evidence="3" type="ORF">E2C01_006701</name>
</gene>
<dbReference type="Proteomes" id="UP000324222">
    <property type="component" value="Unassembled WGS sequence"/>
</dbReference>
<dbReference type="EMBL" id="VSRR010000318">
    <property type="protein sequence ID" value="MPC13950.1"/>
    <property type="molecule type" value="Genomic_DNA"/>
</dbReference>
<accession>A0A5B7CX13</accession>
<keyword evidence="2" id="KW-1133">Transmembrane helix</keyword>
<name>A0A5B7CX13_PORTR</name>
<keyword evidence="2" id="KW-0812">Transmembrane</keyword>
<dbReference type="AlphaFoldDB" id="A0A5B7CX13"/>
<evidence type="ECO:0000313" key="3">
    <source>
        <dbReference type="EMBL" id="MPC13950.1"/>
    </source>
</evidence>
<protein>
    <submittedName>
        <fullName evidence="3">Uncharacterized protein</fullName>
    </submittedName>
</protein>
<feature type="region of interest" description="Disordered" evidence="1">
    <location>
        <begin position="27"/>
        <end position="59"/>
    </location>
</feature>
<evidence type="ECO:0000256" key="1">
    <source>
        <dbReference type="SAM" id="MobiDB-lite"/>
    </source>
</evidence>
<organism evidence="3 4">
    <name type="scientific">Portunus trituberculatus</name>
    <name type="common">Swimming crab</name>
    <name type="synonym">Neptunus trituberculatus</name>
    <dbReference type="NCBI Taxonomy" id="210409"/>
    <lineage>
        <taxon>Eukaryota</taxon>
        <taxon>Metazoa</taxon>
        <taxon>Ecdysozoa</taxon>
        <taxon>Arthropoda</taxon>
        <taxon>Crustacea</taxon>
        <taxon>Multicrustacea</taxon>
        <taxon>Malacostraca</taxon>
        <taxon>Eumalacostraca</taxon>
        <taxon>Eucarida</taxon>
        <taxon>Decapoda</taxon>
        <taxon>Pleocyemata</taxon>
        <taxon>Brachyura</taxon>
        <taxon>Eubrachyura</taxon>
        <taxon>Portunoidea</taxon>
        <taxon>Portunidae</taxon>
        <taxon>Portuninae</taxon>
        <taxon>Portunus</taxon>
    </lineage>
</organism>
<comment type="caution">
    <text evidence="3">The sequence shown here is derived from an EMBL/GenBank/DDBJ whole genome shotgun (WGS) entry which is preliminary data.</text>
</comment>
<feature type="transmembrane region" description="Helical" evidence="2">
    <location>
        <begin position="91"/>
        <end position="114"/>
    </location>
</feature>
<keyword evidence="2" id="KW-0472">Membrane</keyword>
<proteinExistence type="predicted"/>
<evidence type="ECO:0000313" key="4">
    <source>
        <dbReference type="Proteomes" id="UP000324222"/>
    </source>
</evidence>
<reference evidence="3 4" key="1">
    <citation type="submission" date="2019-05" db="EMBL/GenBank/DDBJ databases">
        <title>Another draft genome of Portunus trituberculatus and its Hox gene families provides insights of decapod evolution.</title>
        <authorList>
            <person name="Jeong J.-H."/>
            <person name="Song I."/>
            <person name="Kim S."/>
            <person name="Choi T."/>
            <person name="Kim D."/>
            <person name="Ryu S."/>
            <person name="Kim W."/>
        </authorList>
    </citation>
    <scope>NUCLEOTIDE SEQUENCE [LARGE SCALE GENOMIC DNA]</scope>
    <source>
        <tissue evidence="3">Muscle</tissue>
    </source>
</reference>
<keyword evidence="4" id="KW-1185">Reference proteome</keyword>
<feature type="compositionally biased region" description="Polar residues" evidence="1">
    <location>
        <begin position="36"/>
        <end position="59"/>
    </location>
</feature>
<sequence>MRRNTQQSETLLKTRLVISVALENSHDEKGGDGTVSAPSVTGVSRQELSSQPASTTANVSPSFAPGVNIPIATKVRPTFVRRVRRLRCETAYSLGVLISLLHTFSYMSRTFFLASPLTSSSCSRLKKTKEKLLAKVYRCSRCWWG</sequence>
<evidence type="ECO:0000256" key="2">
    <source>
        <dbReference type="SAM" id="Phobius"/>
    </source>
</evidence>